<dbReference type="EMBL" id="JAHUTI010012732">
    <property type="protein sequence ID" value="MED6236759.1"/>
    <property type="molecule type" value="Genomic_DNA"/>
</dbReference>
<keyword evidence="2" id="KW-1185">Reference proteome</keyword>
<reference evidence="1 2" key="1">
    <citation type="submission" date="2021-07" db="EMBL/GenBank/DDBJ databases">
        <authorList>
            <person name="Palmer J.M."/>
        </authorList>
    </citation>
    <scope>NUCLEOTIDE SEQUENCE [LARGE SCALE GENOMIC DNA]</scope>
    <source>
        <strain evidence="1 2">AT_MEX2019</strain>
        <tissue evidence="1">Muscle</tissue>
    </source>
</reference>
<evidence type="ECO:0000313" key="2">
    <source>
        <dbReference type="Proteomes" id="UP001345963"/>
    </source>
</evidence>
<sequence>MQHRSQGSGLEPGTASSRNEASVYVLRSLQLHTRRARGSWLLAYIMPGLLAVSTQQYIQCIAEQRLYCLHAFASVLHGVQRRNNLTDKD</sequence>
<accession>A0ABU7AG70</accession>
<organism evidence="1 2">
    <name type="scientific">Ataeniobius toweri</name>
    <dbReference type="NCBI Taxonomy" id="208326"/>
    <lineage>
        <taxon>Eukaryota</taxon>
        <taxon>Metazoa</taxon>
        <taxon>Chordata</taxon>
        <taxon>Craniata</taxon>
        <taxon>Vertebrata</taxon>
        <taxon>Euteleostomi</taxon>
        <taxon>Actinopterygii</taxon>
        <taxon>Neopterygii</taxon>
        <taxon>Teleostei</taxon>
        <taxon>Neoteleostei</taxon>
        <taxon>Acanthomorphata</taxon>
        <taxon>Ovalentaria</taxon>
        <taxon>Atherinomorphae</taxon>
        <taxon>Cyprinodontiformes</taxon>
        <taxon>Goodeidae</taxon>
        <taxon>Ataeniobius</taxon>
    </lineage>
</organism>
<dbReference type="Proteomes" id="UP001345963">
    <property type="component" value="Unassembled WGS sequence"/>
</dbReference>
<gene>
    <name evidence="1" type="ORF">ATANTOWER_013826</name>
</gene>
<comment type="caution">
    <text evidence="1">The sequence shown here is derived from an EMBL/GenBank/DDBJ whole genome shotgun (WGS) entry which is preliminary data.</text>
</comment>
<protein>
    <submittedName>
        <fullName evidence="1">Uncharacterized protein</fullName>
    </submittedName>
</protein>
<proteinExistence type="predicted"/>
<name>A0ABU7AG70_9TELE</name>
<evidence type="ECO:0000313" key="1">
    <source>
        <dbReference type="EMBL" id="MED6236759.1"/>
    </source>
</evidence>